<feature type="chain" id="PRO_5020672207" evidence="1">
    <location>
        <begin position="26"/>
        <end position="267"/>
    </location>
</feature>
<evidence type="ECO:0000313" key="2">
    <source>
        <dbReference type="EMBL" id="TDQ73720.1"/>
    </source>
</evidence>
<keyword evidence="3" id="KW-1185">Reference proteome</keyword>
<protein>
    <submittedName>
        <fullName evidence="2">Uncharacterized protein</fullName>
    </submittedName>
</protein>
<feature type="signal peptide" evidence="1">
    <location>
        <begin position="1"/>
        <end position="25"/>
    </location>
</feature>
<reference evidence="2 3" key="1">
    <citation type="submission" date="2019-03" db="EMBL/GenBank/DDBJ databases">
        <title>Genomic Encyclopedia of Archaeal and Bacterial Type Strains, Phase II (KMG-II): from individual species to whole genera.</title>
        <authorList>
            <person name="Goeker M."/>
        </authorList>
    </citation>
    <scope>NUCLEOTIDE SEQUENCE [LARGE SCALE GENOMIC DNA]</scope>
    <source>
        <strain evidence="2 3">DSM 28353</strain>
    </source>
</reference>
<sequence length="267" mass="30168">MKITINYIRTSLCCILLSLVFVACNKDDIIREKAMHIIINGYNGDAEDLEVSIDTTVYDKTVMHGKFLLKSTSVIGFNVVYTFNPVVTEPLLRIKNTTTGKVMYTGALPVEGTKAMFNYIYLDGKEQVIEIPKADANTNKLGFYLNYPTDNSPIDIFLYRRDEVNGAEYREYFAKNVRPNTWVYTNYLATEAFNEKTKLDKSSICFTKAGTVDQWAIEGDENQSKVSAFGKGLPLAGEKGLVQPYFFTPSAGMLSHSSLFFYPDRNY</sequence>
<organism evidence="2 3">
    <name type="scientific">Sphingobacterium yanglingense</name>
    <dbReference type="NCBI Taxonomy" id="1437280"/>
    <lineage>
        <taxon>Bacteria</taxon>
        <taxon>Pseudomonadati</taxon>
        <taxon>Bacteroidota</taxon>
        <taxon>Sphingobacteriia</taxon>
        <taxon>Sphingobacteriales</taxon>
        <taxon>Sphingobacteriaceae</taxon>
        <taxon>Sphingobacterium</taxon>
    </lineage>
</organism>
<dbReference type="RefSeq" id="WP_133586312.1">
    <property type="nucleotide sequence ID" value="NZ_SNYV01000018.1"/>
</dbReference>
<comment type="caution">
    <text evidence="2">The sequence shown here is derived from an EMBL/GenBank/DDBJ whole genome shotgun (WGS) entry which is preliminary data.</text>
</comment>
<dbReference type="EMBL" id="SNYV01000018">
    <property type="protein sequence ID" value="TDQ73720.1"/>
    <property type="molecule type" value="Genomic_DNA"/>
</dbReference>
<accession>A0A4R6WEQ5</accession>
<evidence type="ECO:0000256" key="1">
    <source>
        <dbReference type="SAM" id="SignalP"/>
    </source>
</evidence>
<proteinExistence type="predicted"/>
<dbReference type="Proteomes" id="UP000295292">
    <property type="component" value="Unassembled WGS sequence"/>
</dbReference>
<keyword evidence="1" id="KW-0732">Signal</keyword>
<gene>
    <name evidence="2" type="ORF">CLV99_4157</name>
</gene>
<dbReference type="OrthoDB" id="700627at2"/>
<dbReference type="PROSITE" id="PS51257">
    <property type="entry name" value="PROKAR_LIPOPROTEIN"/>
    <property type="match status" value="1"/>
</dbReference>
<name>A0A4R6WEQ5_9SPHI</name>
<evidence type="ECO:0000313" key="3">
    <source>
        <dbReference type="Proteomes" id="UP000295292"/>
    </source>
</evidence>
<dbReference type="AlphaFoldDB" id="A0A4R6WEQ5"/>